<dbReference type="EMBL" id="OA890671">
    <property type="protein sequence ID" value="CAD7284544.1"/>
    <property type="molecule type" value="Genomic_DNA"/>
</dbReference>
<dbReference type="Proteomes" id="UP000678499">
    <property type="component" value="Unassembled WGS sequence"/>
</dbReference>
<evidence type="ECO:0000256" key="4">
    <source>
        <dbReference type="ARBA" id="ARBA00022448"/>
    </source>
</evidence>
<dbReference type="InterPro" id="IPR006703">
    <property type="entry name" value="G_AIG1"/>
</dbReference>
<evidence type="ECO:0000256" key="10">
    <source>
        <dbReference type="ARBA" id="ARBA00022801"/>
    </source>
</evidence>
<comment type="subcellular location">
    <subcellularLocation>
        <location evidence="2">Membrane</location>
        <topology evidence="2">Single-pass membrane protein</topology>
    </subcellularLocation>
    <subcellularLocation>
        <location evidence="17">Plastid</location>
        <location evidence="17">Chloroplast outer membrane</location>
    </subcellularLocation>
</comment>
<protein>
    <recommendedName>
        <fullName evidence="19">AIG1-type G domain-containing protein</fullName>
    </recommendedName>
</protein>
<evidence type="ECO:0000256" key="8">
    <source>
        <dbReference type="ARBA" id="ARBA00022723"/>
    </source>
</evidence>
<dbReference type="GO" id="GO:0005525">
    <property type="term" value="F:GTP binding"/>
    <property type="evidence" value="ECO:0007669"/>
    <property type="project" value="UniProtKB-KW"/>
</dbReference>
<dbReference type="GO" id="GO:0046872">
    <property type="term" value="F:metal ion binding"/>
    <property type="evidence" value="ECO:0007669"/>
    <property type="project" value="UniProtKB-KW"/>
</dbReference>
<accession>A0A7R9C220</accession>
<keyword evidence="18" id="KW-0175">Coiled coil</keyword>
<name>A0A7R9C220_9CRUS</name>
<feature type="domain" description="AIG1-type G" evidence="19">
    <location>
        <begin position="364"/>
        <end position="497"/>
    </location>
</feature>
<keyword evidence="7" id="KW-0812">Transmembrane</keyword>
<keyword evidence="12" id="KW-0460">Magnesium</keyword>
<keyword evidence="4" id="KW-0813">Transport</keyword>
<evidence type="ECO:0000256" key="1">
    <source>
        <dbReference type="ARBA" id="ARBA00001946"/>
    </source>
</evidence>
<feature type="coiled-coil region" evidence="18">
    <location>
        <begin position="580"/>
        <end position="629"/>
    </location>
</feature>
<keyword evidence="6" id="KW-0934">Plastid</keyword>
<evidence type="ECO:0000256" key="7">
    <source>
        <dbReference type="ARBA" id="ARBA00022692"/>
    </source>
</evidence>
<evidence type="ECO:0000256" key="13">
    <source>
        <dbReference type="ARBA" id="ARBA00022927"/>
    </source>
</evidence>
<keyword evidence="13" id="KW-0653">Protein transport</keyword>
<comment type="similarity">
    <text evidence="3">Belongs to the TRAFAC class TrmE-Era-EngA-EngB-Septin-like GTPase superfamily. AIG1/Toc34/Toc159-like paraseptin GTPase family. IAN subfamily.</text>
</comment>
<keyword evidence="8" id="KW-0479">Metal-binding</keyword>
<feature type="domain" description="AIG1-type G" evidence="19">
    <location>
        <begin position="7"/>
        <end position="141"/>
    </location>
</feature>
<dbReference type="GO" id="GO:0016787">
    <property type="term" value="F:hydrolase activity"/>
    <property type="evidence" value="ECO:0007669"/>
    <property type="project" value="UniProtKB-KW"/>
</dbReference>
<keyword evidence="10" id="KW-0378">Hydrolase</keyword>
<evidence type="ECO:0000256" key="11">
    <source>
        <dbReference type="ARBA" id="ARBA00022805"/>
    </source>
</evidence>
<evidence type="ECO:0000256" key="18">
    <source>
        <dbReference type="SAM" id="Coils"/>
    </source>
</evidence>
<dbReference type="AlphaFoldDB" id="A0A7R9C220"/>
<evidence type="ECO:0000256" key="16">
    <source>
        <dbReference type="ARBA" id="ARBA00023136"/>
    </source>
</evidence>
<dbReference type="PANTHER" id="PTHR10903">
    <property type="entry name" value="GTPASE, IMAP FAMILY MEMBER-RELATED"/>
    <property type="match status" value="1"/>
</dbReference>
<keyword evidence="9" id="KW-0547">Nucleotide-binding</keyword>
<sequence>MNSYAKKIVVFGTPGTGKSSLCNVLFSGDPDNGEEIFLESPGTVSCTQDCQSEERFFLGNASRLIKIMDTPGIGDIQEKNEEQSKRLKEGLEKENNVHAFIWVKNSTNVRFDGQDQLLFNFMAEVFGSEFMTHLIVVFTRFSHSVEDIRKRSRIGPTSGSLYQGFRKELGIMADNDGISQILAVDIDAYFNPDDEYETTVFKQNCEKLWKQIQTFSLTPVNRLEITKRTYRDVCERIKSLEDKMEVLYGAELEKCQLELENLQEIQKTSGNILRRSAAVTGLLAVRNTNSGANMGVPFLGSLVGVSTGAIPTGSGDPVDYVKRFFSRLASGVRYCGYFVTRPVTIVTDLSSYMFDSIKTFGGTKIVVFGTPGTGKSSLCNVLFTGDPDHGEKVFIESPGTLSCTQDCQSEERFFLRNGSRPMKIMDTPGIGDIEGKNEELCKRFKEGLEKENNVHAFIWVKNSSCVRFDGQDQRLFKFMADVFGSEFMTHLIVIFSRFSHSSADIRRRSKTGQTQESLYRGFQDQLGMFADCDSVQQLFVVDIDAYFNPEDEHETTVFKENCEKLWGKIETLSLTPVERLEIVREKYHQVSIQIESLKDRMRNLSGAELEEANEQLKKLLILKRKYDEILTRSACVNFLLGLGKISLKTVLEEAAEEGFKRVVKATPVLGFFVGAAFGILRLKDGDYVGAVGEFASGAFACVPVVGNVFSGFVIDPALCAYDIYRGIKATQPKPKQKSKND</sequence>
<keyword evidence="15" id="KW-0342">GTP-binding</keyword>
<evidence type="ECO:0000259" key="19">
    <source>
        <dbReference type="Pfam" id="PF04548"/>
    </source>
</evidence>
<keyword evidence="11" id="KW-1002">Plastid outer membrane</keyword>
<dbReference type="InterPro" id="IPR027417">
    <property type="entry name" value="P-loop_NTPase"/>
</dbReference>
<evidence type="ECO:0000256" key="3">
    <source>
        <dbReference type="ARBA" id="ARBA00008535"/>
    </source>
</evidence>
<reference evidence="20" key="1">
    <citation type="submission" date="2020-11" db="EMBL/GenBank/DDBJ databases">
        <authorList>
            <person name="Tran Van P."/>
        </authorList>
    </citation>
    <scope>NUCLEOTIDE SEQUENCE</scope>
</reference>
<comment type="cofactor">
    <cofactor evidence="1">
        <name>Mg(2+)</name>
        <dbReference type="ChEBI" id="CHEBI:18420"/>
    </cofactor>
</comment>
<keyword evidence="5" id="KW-0150">Chloroplast</keyword>
<evidence type="ECO:0000256" key="15">
    <source>
        <dbReference type="ARBA" id="ARBA00023134"/>
    </source>
</evidence>
<evidence type="ECO:0000256" key="12">
    <source>
        <dbReference type="ARBA" id="ARBA00022842"/>
    </source>
</evidence>
<evidence type="ECO:0000256" key="2">
    <source>
        <dbReference type="ARBA" id="ARBA00004167"/>
    </source>
</evidence>
<organism evidence="20">
    <name type="scientific">Notodromas monacha</name>
    <dbReference type="NCBI Taxonomy" id="399045"/>
    <lineage>
        <taxon>Eukaryota</taxon>
        <taxon>Metazoa</taxon>
        <taxon>Ecdysozoa</taxon>
        <taxon>Arthropoda</taxon>
        <taxon>Crustacea</taxon>
        <taxon>Oligostraca</taxon>
        <taxon>Ostracoda</taxon>
        <taxon>Podocopa</taxon>
        <taxon>Podocopida</taxon>
        <taxon>Cypridocopina</taxon>
        <taxon>Cypridoidea</taxon>
        <taxon>Cyprididae</taxon>
        <taxon>Notodromas</taxon>
    </lineage>
</organism>
<evidence type="ECO:0000256" key="14">
    <source>
        <dbReference type="ARBA" id="ARBA00022989"/>
    </source>
</evidence>
<dbReference type="EMBL" id="CAJPEX010008634">
    <property type="protein sequence ID" value="CAG0924696.1"/>
    <property type="molecule type" value="Genomic_DNA"/>
</dbReference>
<dbReference type="Pfam" id="PF04548">
    <property type="entry name" value="AIG1"/>
    <property type="match status" value="2"/>
</dbReference>
<dbReference type="GO" id="GO:0015031">
    <property type="term" value="P:protein transport"/>
    <property type="evidence" value="ECO:0007669"/>
    <property type="project" value="UniProtKB-KW"/>
</dbReference>
<keyword evidence="14" id="KW-1133">Transmembrane helix</keyword>
<dbReference type="PANTHER" id="PTHR10903:SF135">
    <property type="entry name" value="TRANSLOCASE OF CHLOROPLAST 120, CHLOROPLASTIC-RELATED"/>
    <property type="match status" value="1"/>
</dbReference>
<evidence type="ECO:0000256" key="5">
    <source>
        <dbReference type="ARBA" id="ARBA00022528"/>
    </source>
</evidence>
<evidence type="ECO:0000256" key="9">
    <source>
        <dbReference type="ARBA" id="ARBA00022741"/>
    </source>
</evidence>
<evidence type="ECO:0000256" key="17">
    <source>
        <dbReference type="ARBA" id="ARBA00024013"/>
    </source>
</evidence>
<dbReference type="InterPro" id="IPR045058">
    <property type="entry name" value="GIMA/IAN/Toc"/>
</dbReference>
<evidence type="ECO:0000313" key="21">
    <source>
        <dbReference type="Proteomes" id="UP000678499"/>
    </source>
</evidence>
<dbReference type="SUPFAM" id="SSF52540">
    <property type="entry name" value="P-loop containing nucleoside triphosphate hydrolases"/>
    <property type="match status" value="2"/>
</dbReference>
<dbReference type="GO" id="GO:0016020">
    <property type="term" value="C:membrane"/>
    <property type="evidence" value="ECO:0007669"/>
    <property type="project" value="UniProtKB-SubCell"/>
</dbReference>
<proteinExistence type="inferred from homology"/>
<evidence type="ECO:0000313" key="20">
    <source>
        <dbReference type="EMBL" id="CAD7284544.1"/>
    </source>
</evidence>
<keyword evidence="21" id="KW-1185">Reference proteome</keyword>
<keyword evidence="16" id="KW-0472">Membrane</keyword>
<gene>
    <name evidence="20" type="ORF">NMOB1V02_LOCUS12149</name>
</gene>
<dbReference type="Gene3D" id="3.40.50.300">
    <property type="entry name" value="P-loop containing nucleotide triphosphate hydrolases"/>
    <property type="match status" value="2"/>
</dbReference>
<dbReference type="OrthoDB" id="8954335at2759"/>
<evidence type="ECO:0000256" key="6">
    <source>
        <dbReference type="ARBA" id="ARBA00022640"/>
    </source>
</evidence>